<dbReference type="EMBL" id="CAJNNV010024899">
    <property type="protein sequence ID" value="CAE8611072.1"/>
    <property type="molecule type" value="Genomic_DNA"/>
</dbReference>
<feature type="non-terminal residue" evidence="2">
    <location>
        <position position="459"/>
    </location>
</feature>
<evidence type="ECO:0000313" key="2">
    <source>
        <dbReference type="EMBL" id="CAE8611072.1"/>
    </source>
</evidence>
<accession>A0A813FGQ5</accession>
<dbReference type="AlphaFoldDB" id="A0A813FGQ5"/>
<sequence>MTHGRTVSKAEKVGRHTVCPTDGELPRLFGEVIEEFPEDVFLLQTKTDDTLFPSTELFDRWKLPSKILRRRRPEVATGAADANVARAEVANAAKAEVAKPVLRHQDAGGRSKSEASPRTCVRTCQSVVSSVHSGPQKSASTPKCSPRGLFQKKPDMLSSVESGEGKSKDKPRLFNVVGRLMRRILPKSPGSSRKVAIVEEAECRQNVEVGVAAKEDEASTLSSFRLSELASHCVIVTNSRRHWVETCVSTFAPNCKKFFAKPGGGGGPIKVVYAMEVLDEMRRKRMLKSNGWDGAVTSQDPAPVSQREMADEYTRAKFHAMHREVTAFYRRYKGQSWKNIISLGDMNSEHQAMQDMGMRRQAGKGSHEQLRVKSLLLPERAFIGELTLRMRFSQLMLPVYVRFNGDLHLNLQTSADPLLLISQALDMPEVFETCFPRYAWGLGKAPECKEERKVLLDLE</sequence>
<gene>
    <name evidence="2" type="ORF">PGLA1383_LOCUS28882</name>
</gene>
<feature type="compositionally biased region" description="Polar residues" evidence="1">
    <location>
        <begin position="131"/>
        <end position="143"/>
    </location>
</feature>
<organism evidence="2 3">
    <name type="scientific">Polarella glacialis</name>
    <name type="common">Dinoflagellate</name>
    <dbReference type="NCBI Taxonomy" id="89957"/>
    <lineage>
        <taxon>Eukaryota</taxon>
        <taxon>Sar</taxon>
        <taxon>Alveolata</taxon>
        <taxon>Dinophyceae</taxon>
        <taxon>Suessiales</taxon>
        <taxon>Suessiaceae</taxon>
        <taxon>Polarella</taxon>
    </lineage>
</organism>
<dbReference type="Proteomes" id="UP000654075">
    <property type="component" value="Unassembled WGS sequence"/>
</dbReference>
<name>A0A813FGQ5_POLGL</name>
<evidence type="ECO:0000256" key="1">
    <source>
        <dbReference type="SAM" id="MobiDB-lite"/>
    </source>
</evidence>
<proteinExistence type="predicted"/>
<feature type="region of interest" description="Disordered" evidence="1">
    <location>
        <begin position="100"/>
        <end position="119"/>
    </location>
</feature>
<feature type="compositionally biased region" description="Basic and acidic residues" evidence="1">
    <location>
        <begin position="103"/>
        <end position="115"/>
    </location>
</feature>
<comment type="caution">
    <text evidence="2">The sequence shown here is derived from an EMBL/GenBank/DDBJ whole genome shotgun (WGS) entry which is preliminary data.</text>
</comment>
<keyword evidence="3" id="KW-1185">Reference proteome</keyword>
<protein>
    <submittedName>
        <fullName evidence="2">Uncharacterized protein</fullName>
    </submittedName>
</protein>
<feature type="region of interest" description="Disordered" evidence="1">
    <location>
        <begin position="131"/>
        <end position="169"/>
    </location>
</feature>
<evidence type="ECO:0000313" key="3">
    <source>
        <dbReference type="Proteomes" id="UP000654075"/>
    </source>
</evidence>
<reference evidence="2" key="1">
    <citation type="submission" date="2021-02" db="EMBL/GenBank/DDBJ databases">
        <authorList>
            <person name="Dougan E. K."/>
            <person name="Rhodes N."/>
            <person name="Thang M."/>
            <person name="Chan C."/>
        </authorList>
    </citation>
    <scope>NUCLEOTIDE SEQUENCE</scope>
</reference>